<reference evidence="3" key="1">
    <citation type="journal article" date="2011" name="Genetics">
        <title>Massive changes in genome architecture accompany the transition to self-fertility in the filamentous fungus Neurospora tetrasperma.</title>
        <authorList>
            <person name="Ellison C.E."/>
            <person name="Stajich J.E."/>
            <person name="Jacobson D.J."/>
            <person name="Natvig D.O."/>
            <person name="Lapidus A."/>
            <person name="Foster B."/>
            <person name="Aerts A."/>
            <person name="Riley R."/>
            <person name="Lindquist E.A."/>
            <person name="Grigoriev I.V."/>
            <person name="Taylor J.W."/>
        </authorList>
    </citation>
    <scope>NUCLEOTIDE SEQUENCE [LARGE SCALE GENOMIC DNA]</scope>
    <source>
        <strain evidence="3">FGSC 2508 / P0657</strain>
    </source>
</reference>
<dbReference type="KEGG" id="nte:NEUTE1DRAFT115271"/>
<dbReference type="HOGENOM" id="CLU_1142856_0_0_1"/>
<feature type="region of interest" description="Disordered" evidence="1">
    <location>
        <begin position="161"/>
        <end position="243"/>
    </location>
</feature>
<dbReference type="GeneID" id="20822787"/>
<organism evidence="2 3">
    <name type="scientific">Neurospora tetrasperma (strain FGSC 2508 / ATCC MYA-4615 / P0657)</name>
    <dbReference type="NCBI Taxonomy" id="510951"/>
    <lineage>
        <taxon>Eukaryota</taxon>
        <taxon>Fungi</taxon>
        <taxon>Dikarya</taxon>
        <taxon>Ascomycota</taxon>
        <taxon>Pezizomycotina</taxon>
        <taxon>Sordariomycetes</taxon>
        <taxon>Sordariomycetidae</taxon>
        <taxon>Sordariales</taxon>
        <taxon>Sordariaceae</taxon>
        <taxon>Neurospora</taxon>
    </lineage>
</organism>
<feature type="compositionally biased region" description="Polar residues" evidence="1">
    <location>
        <begin position="221"/>
        <end position="243"/>
    </location>
</feature>
<dbReference type="OrthoDB" id="5095447at2759"/>
<proteinExistence type="predicted"/>
<dbReference type="Proteomes" id="UP000008065">
    <property type="component" value="Unassembled WGS sequence"/>
</dbReference>
<keyword evidence="3" id="KW-1185">Reference proteome</keyword>
<feature type="compositionally biased region" description="Basic and acidic residues" evidence="1">
    <location>
        <begin position="206"/>
        <end position="219"/>
    </location>
</feature>
<dbReference type="RefSeq" id="XP_009857061.1">
    <property type="nucleotide sequence ID" value="XM_009858759.1"/>
</dbReference>
<feature type="compositionally biased region" description="Basic residues" evidence="1">
    <location>
        <begin position="172"/>
        <end position="184"/>
    </location>
</feature>
<feature type="compositionally biased region" description="Polar residues" evidence="1">
    <location>
        <begin position="185"/>
        <end position="194"/>
    </location>
</feature>
<dbReference type="AlphaFoldDB" id="F8N3R2"/>
<accession>F8N3R2</accession>
<evidence type="ECO:0000256" key="1">
    <source>
        <dbReference type="SAM" id="MobiDB-lite"/>
    </source>
</evidence>
<dbReference type="EMBL" id="GL891382">
    <property type="protein sequence ID" value="EGO53463.1"/>
    <property type="molecule type" value="Genomic_DNA"/>
</dbReference>
<protein>
    <submittedName>
        <fullName evidence="2">Uncharacterized protein</fullName>
    </submittedName>
</protein>
<evidence type="ECO:0000313" key="3">
    <source>
        <dbReference type="Proteomes" id="UP000008065"/>
    </source>
</evidence>
<gene>
    <name evidence="2" type="ORF">NEUTE1DRAFT_115271</name>
</gene>
<dbReference type="VEuPathDB" id="FungiDB:NEUTE1DRAFT_115271"/>
<name>F8N3R2_NEUT8</name>
<evidence type="ECO:0000313" key="2">
    <source>
        <dbReference type="EMBL" id="EGO53463.1"/>
    </source>
</evidence>
<sequence>MCIHHRLIYRKCGHFTWLGITKKCQSERNFDQGKIDEGCNVMWTHPLSTYRVDRCCESCALERATTNRAIDEIRGRIQLTRELLAKIQDLREASSGVLERGWSDGGVESATSMNRGSIVKVGVVDDDCGGNGDDEEAETMDLIDPNEVIKKNEQFVGGISIGLQPLKSPNPSKKRSERKLKAKSPTRSSLQSQHVIVKHHGPLHASDQEAPRPLSHEDGLSQCSESLFSDETNHELTMSDVTS</sequence>